<proteinExistence type="predicted"/>
<keyword evidence="2" id="KW-1185">Reference proteome</keyword>
<gene>
    <name evidence="1" type="ORF">CSIM01_10697</name>
</gene>
<organism evidence="1 2">
    <name type="scientific">Colletotrichum simmondsii</name>
    <dbReference type="NCBI Taxonomy" id="703756"/>
    <lineage>
        <taxon>Eukaryota</taxon>
        <taxon>Fungi</taxon>
        <taxon>Dikarya</taxon>
        <taxon>Ascomycota</taxon>
        <taxon>Pezizomycotina</taxon>
        <taxon>Sordariomycetes</taxon>
        <taxon>Hypocreomycetidae</taxon>
        <taxon>Glomerellales</taxon>
        <taxon>Glomerellaceae</taxon>
        <taxon>Colletotrichum</taxon>
        <taxon>Colletotrichum acutatum species complex</taxon>
    </lineage>
</organism>
<accession>A0A135SLR9</accession>
<evidence type="ECO:0008006" key="3">
    <source>
        <dbReference type="Google" id="ProtNLM"/>
    </source>
</evidence>
<dbReference type="InterPro" id="IPR043047">
    <property type="entry name" value="Hri1_N_sf"/>
</dbReference>
<dbReference type="OrthoDB" id="4045395at2759"/>
<name>A0A135SLR9_9PEZI</name>
<sequence length="219" mass="24688">MPSQAVQRISIRWLPEPAFEDTDTIALNVERYFIDLRVTKETQTVQWSRAGERITLKTEPPTFRWTHIIDSLNLTVPDDAYFEKLPNGDDLEIGTTPCPHKNGVPTDYEEVWRDVTRRGTNDTPSWILQSKDGITFIGKVGVIYITIRKASATEFAARREDYDSQHGIWKCTFESENDGSMPEASAVVNMVDNEAQKSVEGGLVSIGGVEFVFRGVSQD</sequence>
<dbReference type="Gene3D" id="2.40.128.320">
    <property type="entry name" value="Protein HRI1, N-terminal domain"/>
    <property type="match status" value="1"/>
</dbReference>
<dbReference type="AlphaFoldDB" id="A0A135SLR9"/>
<evidence type="ECO:0000313" key="1">
    <source>
        <dbReference type="EMBL" id="KXH36859.1"/>
    </source>
</evidence>
<dbReference type="InterPro" id="IPR031818">
    <property type="entry name" value="Hri1"/>
</dbReference>
<reference evidence="1 2" key="1">
    <citation type="submission" date="2014-02" db="EMBL/GenBank/DDBJ databases">
        <title>The genome sequence of Colletotrichum simmondsii CBS122122.</title>
        <authorList>
            <person name="Baroncelli R."/>
            <person name="Thon M.R."/>
        </authorList>
    </citation>
    <scope>NUCLEOTIDE SEQUENCE [LARGE SCALE GENOMIC DNA]</scope>
    <source>
        <strain evidence="1 2">CBS122122</strain>
    </source>
</reference>
<evidence type="ECO:0000313" key="2">
    <source>
        <dbReference type="Proteomes" id="UP000070328"/>
    </source>
</evidence>
<dbReference type="EMBL" id="JFBX01000514">
    <property type="protein sequence ID" value="KXH36859.1"/>
    <property type="molecule type" value="Genomic_DNA"/>
</dbReference>
<protein>
    <recommendedName>
        <fullName evidence="3">Protein HRI1</fullName>
    </recommendedName>
</protein>
<dbReference type="Pfam" id="PF16815">
    <property type="entry name" value="HRI1"/>
    <property type="match status" value="1"/>
</dbReference>
<comment type="caution">
    <text evidence="1">The sequence shown here is derived from an EMBL/GenBank/DDBJ whole genome shotgun (WGS) entry which is preliminary data.</text>
</comment>
<dbReference type="Proteomes" id="UP000070328">
    <property type="component" value="Unassembled WGS sequence"/>
</dbReference>